<dbReference type="RefSeq" id="WP_100868328.1">
    <property type="nucleotide sequence ID" value="NZ_PHUF01000006.1"/>
</dbReference>
<protein>
    <submittedName>
        <fullName evidence="1">Three-Cys-motif partner protein</fullName>
    </submittedName>
</protein>
<dbReference type="InterPro" id="IPR031009">
    <property type="entry name" value="Tcm_partner"/>
</dbReference>
<dbReference type="Proteomes" id="UP000232587">
    <property type="component" value="Unassembled WGS sequence"/>
</dbReference>
<dbReference type="OrthoDB" id="275124at2"/>
<sequence>MLESRWYEGREQALVKHTFLDTYMPAQIPKIVSWADTFCYVDLFAGPWQSRSGDYSDTSFGIALQRMCEAKAKQAELGRSVHMVAHLVEKDPKNFAELVEAVKRFPQVEVHCYQGLAEQHAATIAAALPVRAFRFVVIDPKGVPDIRKFQCLIEPDRTEVLLNFMFQFANRFAGSQDRMPTLEGWLGDLQGEAEWRSEFVELRGAEREAAISERARQVLKRMGTYAFAPALTVDETDVDRTLYKLIYLTRHPAGIKVFRDAHRKALETQSEYRTAKKAEVRKNATGMDDLFAQTTVMEPGERSARAISEGETQARALLLQRIADSADGLEWKTLWPAVLDACVVTYGALGEIARGLWSSGEVEVPAWQSQAVKRPKDEFHFRLPQAG</sequence>
<accession>A0A2N0H448</accession>
<comment type="caution">
    <text evidence="1">The sequence shown here is derived from an EMBL/GenBank/DDBJ whole genome shotgun (WGS) entry which is preliminary data.</text>
</comment>
<dbReference type="AlphaFoldDB" id="A0A2N0H448"/>
<evidence type="ECO:0000313" key="2">
    <source>
        <dbReference type="Proteomes" id="UP000232587"/>
    </source>
</evidence>
<keyword evidence="2" id="KW-1185">Reference proteome</keyword>
<dbReference type="EMBL" id="PHUF01000006">
    <property type="protein sequence ID" value="PKB13708.1"/>
    <property type="molecule type" value="Genomic_DNA"/>
</dbReference>
<reference evidence="1 2" key="1">
    <citation type="submission" date="2017-11" db="EMBL/GenBank/DDBJ databases">
        <title>Genomic Encyclopedia of Type Strains, Phase III (KMG-III): the genomes of soil and plant-associated and newly described type strains.</title>
        <authorList>
            <person name="Whitman W."/>
        </authorList>
    </citation>
    <scope>NUCLEOTIDE SEQUENCE [LARGE SCALE GENOMIC DNA]</scope>
    <source>
        <strain evidence="1 2">CGMCC 1.12274</strain>
    </source>
</reference>
<organism evidence="1 2">
    <name type="scientific">Novosphingobium kunmingense</name>
    <dbReference type="NCBI Taxonomy" id="1211806"/>
    <lineage>
        <taxon>Bacteria</taxon>
        <taxon>Pseudomonadati</taxon>
        <taxon>Pseudomonadota</taxon>
        <taxon>Alphaproteobacteria</taxon>
        <taxon>Sphingomonadales</taxon>
        <taxon>Sphingomonadaceae</taxon>
        <taxon>Novosphingobium</taxon>
    </lineage>
</organism>
<proteinExistence type="predicted"/>
<name>A0A2N0H448_9SPHN</name>
<gene>
    <name evidence="1" type="ORF">B0I00_3149</name>
</gene>
<evidence type="ECO:0000313" key="1">
    <source>
        <dbReference type="EMBL" id="PKB13708.1"/>
    </source>
</evidence>
<dbReference type="NCBIfam" id="TIGR04474">
    <property type="entry name" value="tcm_partner"/>
    <property type="match status" value="1"/>
</dbReference>